<evidence type="ECO:0000313" key="2">
    <source>
        <dbReference type="Proteomes" id="UP000054538"/>
    </source>
</evidence>
<dbReference type="OrthoDB" id="2404451at2759"/>
<sequence length="233" mass="26553">MKGHNAYCPCWSCKIKGVHDIGGAGTIYYTPLTTPNEPDQTHPSADPDNLPLWSHDEFVRALEMMNNASTQKERDNLAKKHGLFKSIYYTICAPWEWMHLLLENVVPTLVKHWTTGQFKGLDSGTGSYEIEPKVWDEIGTKTAAAVKGIPSAFVGILPNITDNCSSFTAESWEFWFMYIAPIVLRGRFLHNKYYIHTCQLASLMKMSIKLELINEELQALQVGFVDWVEMYEK</sequence>
<reference evidence="2" key="2">
    <citation type="submission" date="2015-01" db="EMBL/GenBank/DDBJ databases">
        <title>Evolutionary Origins and Diversification of the Mycorrhizal Mutualists.</title>
        <authorList>
            <consortium name="DOE Joint Genome Institute"/>
            <consortium name="Mycorrhizal Genomics Consortium"/>
            <person name="Kohler A."/>
            <person name="Kuo A."/>
            <person name="Nagy L.G."/>
            <person name="Floudas D."/>
            <person name="Copeland A."/>
            <person name="Barry K.W."/>
            <person name="Cichocki N."/>
            <person name="Veneault-Fourrey C."/>
            <person name="LaButti K."/>
            <person name="Lindquist E.A."/>
            <person name="Lipzen A."/>
            <person name="Lundell T."/>
            <person name="Morin E."/>
            <person name="Murat C."/>
            <person name="Riley R."/>
            <person name="Ohm R."/>
            <person name="Sun H."/>
            <person name="Tunlid A."/>
            <person name="Henrissat B."/>
            <person name="Grigoriev I.V."/>
            <person name="Hibbett D.S."/>
            <person name="Martin F."/>
        </authorList>
    </citation>
    <scope>NUCLEOTIDE SEQUENCE [LARGE SCALE GENOMIC DNA]</scope>
    <source>
        <strain evidence="2">Ve08.2h10</strain>
    </source>
</reference>
<evidence type="ECO:0000313" key="1">
    <source>
        <dbReference type="EMBL" id="KIK90810.1"/>
    </source>
</evidence>
<dbReference type="AlphaFoldDB" id="A0A0D0E227"/>
<proteinExistence type="predicted"/>
<organism evidence="1 2">
    <name type="scientific">Paxillus rubicundulus Ve08.2h10</name>
    <dbReference type="NCBI Taxonomy" id="930991"/>
    <lineage>
        <taxon>Eukaryota</taxon>
        <taxon>Fungi</taxon>
        <taxon>Dikarya</taxon>
        <taxon>Basidiomycota</taxon>
        <taxon>Agaricomycotina</taxon>
        <taxon>Agaricomycetes</taxon>
        <taxon>Agaricomycetidae</taxon>
        <taxon>Boletales</taxon>
        <taxon>Paxilineae</taxon>
        <taxon>Paxillaceae</taxon>
        <taxon>Paxillus</taxon>
    </lineage>
</organism>
<dbReference type="Proteomes" id="UP000054538">
    <property type="component" value="Unassembled WGS sequence"/>
</dbReference>
<protein>
    <submittedName>
        <fullName evidence="1">Uncharacterized protein</fullName>
    </submittedName>
</protein>
<dbReference type="InParanoid" id="A0A0D0E227"/>
<gene>
    <name evidence="1" type="ORF">PAXRUDRAFT_35175</name>
</gene>
<reference evidence="1 2" key="1">
    <citation type="submission" date="2014-04" db="EMBL/GenBank/DDBJ databases">
        <authorList>
            <consortium name="DOE Joint Genome Institute"/>
            <person name="Kuo A."/>
            <person name="Kohler A."/>
            <person name="Jargeat P."/>
            <person name="Nagy L.G."/>
            <person name="Floudas D."/>
            <person name="Copeland A."/>
            <person name="Barry K.W."/>
            <person name="Cichocki N."/>
            <person name="Veneault-Fourrey C."/>
            <person name="LaButti K."/>
            <person name="Lindquist E.A."/>
            <person name="Lipzen A."/>
            <person name="Lundell T."/>
            <person name="Morin E."/>
            <person name="Murat C."/>
            <person name="Sun H."/>
            <person name="Tunlid A."/>
            <person name="Henrissat B."/>
            <person name="Grigoriev I.V."/>
            <person name="Hibbett D.S."/>
            <person name="Martin F."/>
            <person name="Nordberg H.P."/>
            <person name="Cantor M.N."/>
            <person name="Hua S.X."/>
        </authorList>
    </citation>
    <scope>NUCLEOTIDE SEQUENCE [LARGE SCALE GENOMIC DNA]</scope>
    <source>
        <strain evidence="1 2">Ve08.2h10</strain>
    </source>
</reference>
<dbReference type="EMBL" id="KN825468">
    <property type="protein sequence ID" value="KIK90810.1"/>
    <property type="molecule type" value="Genomic_DNA"/>
</dbReference>
<keyword evidence="2" id="KW-1185">Reference proteome</keyword>
<dbReference type="HOGENOM" id="CLU_026593_0_0_1"/>
<name>A0A0D0E227_9AGAM</name>
<accession>A0A0D0E227</accession>